<evidence type="ECO:0000313" key="2">
    <source>
        <dbReference type="Proteomes" id="UP000178912"/>
    </source>
</evidence>
<dbReference type="Proteomes" id="UP000178912">
    <property type="component" value="Unassembled WGS sequence"/>
</dbReference>
<proteinExistence type="predicted"/>
<accession>A0A1E1KAN0</accession>
<evidence type="ECO:0000313" key="1">
    <source>
        <dbReference type="EMBL" id="CZS95061.1"/>
    </source>
</evidence>
<dbReference type="EMBL" id="FJUX01000021">
    <property type="protein sequence ID" value="CZS95061.1"/>
    <property type="molecule type" value="Genomic_DNA"/>
</dbReference>
<gene>
    <name evidence="1" type="ORF">RAG0_04863</name>
</gene>
<sequence length="26" mass="3053">MTYQCQGREAIVNYRGQGFQQHDPII</sequence>
<reference evidence="2" key="1">
    <citation type="submission" date="2016-03" db="EMBL/GenBank/DDBJ databases">
        <authorList>
            <person name="Guldener U."/>
        </authorList>
    </citation>
    <scope>NUCLEOTIDE SEQUENCE [LARGE SCALE GENOMIC DNA]</scope>
    <source>
        <strain evidence="2">04CH-RAC-A.6.1</strain>
    </source>
</reference>
<dbReference type="AlphaFoldDB" id="A0A1E1KAN0"/>
<keyword evidence="2" id="KW-1185">Reference proteome</keyword>
<name>A0A1E1KAN0_9HELO</name>
<organism evidence="1 2">
    <name type="scientific">Rhynchosporium agropyri</name>
    <dbReference type="NCBI Taxonomy" id="914238"/>
    <lineage>
        <taxon>Eukaryota</taxon>
        <taxon>Fungi</taxon>
        <taxon>Dikarya</taxon>
        <taxon>Ascomycota</taxon>
        <taxon>Pezizomycotina</taxon>
        <taxon>Leotiomycetes</taxon>
        <taxon>Helotiales</taxon>
        <taxon>Ploettnerulaceae</taxon>
        <taxon>Rhynchosporium</taxon>
    </lineage>
</organism>
<protein>
    <submittedName>
        <fullName evidence="1">Uncharacterized protein</fullName>
    </submittedName>
</protein>